<dbReference type="Proteomes" id="UP001597557">
    <property type="component" value="Unassembled WGS sequence"/>
</dbReference>
<evidence type="ECO:0000256" key="3">
    <source>
        <dbReference type="ARBA" id="ARBA00007275"/>
    </source>
</evidence>
<evidence type="ECO:0000313" key="10">
    <source>
        <dbReference type="Proteomes" id="UP001597557"/>
    </source>
</evidence>
<dbReference type="CDD" id="cd03424">
    <property type="entry name" value="NUDIX_ADPRase_Nudt5_UGPPase_Nudt14"/>
    <property type="match status" value="1"/>
</dbReference>
<evidence type="ECO:0000259" key="8">
    <source>
        <dbReference type="PROSITE" id="PS51462"/>
    </source>
</evidence>
<keyword evidence="10" id="KW-1185">Reference proteome</keyword>
<evidence type="ECO:0000256" key="4">
    <source>
        <dbReference type="ARBA" id="ARBA00016377"/>
    </source>
</evidence>
<dbReference type="SUPFAM" id="SSF55811">
    <property type="entry name" value="Nudix"/>
    <property type="match status" value="1"/>
</dbReference>
<dbReference type="RefSeq" id="WP_377182022.1">
    <property type="nucleotide sequence ID" value="NZ_JBHUPD010000001.1"/>
</dbReference>
<comment type="similarity">
    <text evidence="3">Belongs to the Nudix hydrolase family. NudK subfamily.</text>
</comment>
<comment type="catalytic activity">
    <reaction evidence="1">
        <text>GDP-alpha-D-mannose + H2O = alpha-D-mannose 1-phosphate + GMP + 2 H(+)</text>
        <dbReference type="Rhea" id="RHEA:27978"/>
        <dbReference type="ChEBI" id="CHEBI:15377"/>
        <dbReference type="ChEBI" id="CHEBI:15378"/>
        <dbReference type="ChEBI" id="CHEBI:57527"/>
        <dbReference type="ChEBI" id="CHEBI:58115"/>
        <dbReference type="ChEBI" id="CHEBI:58409"/>
    </reaction>
</comment>
<dbReference type="EMBL" id="JBHUPD010000001">
    <property type="protein sequence ID" value="MFD2871389.1"/>
    <property type="molecule type" value="Genomic_DNA"/>
</dbReference>
<sequence>MQTNKDIQKWTLLKEEDVSPSPWFPVMKHTVKLANGNVIDDYYYSPLGDVVQVLAVTRDNEVVLVQQYKHGIGEILIELPGGMLQKNRSIIESALNELEEETGIKATPDQLISLGKIINNPTKLNQVTHGFILFDAAFNSVQKLDSTEDILIMTKPAPDVLKMAISGEISVTDSLNFILKAALAYPEIFQLDKR</sequence>
<organism evidence="9 10">
    <name type="scientific">Mucilaginibacter ximonensis</name>
    <dbReference type="NCBI Taxonomy" id="538021"/>
    <lineage>
        <taxon>Bacteria</taxon>
        <taxon>Pseudomonadati</taxon>
        <taxon>Bacteroidota</taxon>
        <taxon>Sphingobacteriia</taxon>
        <taxon>Sphingobacteriales</taxon>
        <taxon>Sphingobacteriaceae</taxon>
        <taxon>Mucilaginibacter</taxon>
    </lineage>
</organism>
<gene>
    <name evidence="9" type="ORF">ACFS5N_02840</name>
</gene>
<dbReference type="InterPro" id="IPR015797">
    <property type="entry name" value="NUDIX_hydrolase-like_dom_sf"/>
</dbReference>
<evidence type="ECO:0000256" key="2">
    <source>
        <dbReference type="ARBA" id="ARBA00001946"/>
    </source>
</evidence>
<protein>
    <recommendedName>
        <fullName evidence="4">GDP-mannose pyrophosphatase</fullName>
    </recommendedName>
    <alternativeName>
        <fullName evidence="6">GDP-mannose hydrolase</fullName>
    </alternativeName>
    <alternativeName>
        <fullName evidence="7">GDPMK</fullName>
    </alternativeName>
</protein>
<dbReference type="PANTHER" id="PTHR11839:SF18">
    <property type="entry name" value="NUDIX HYDROLASE DOMAIN-CONTAINING PROTEIN"/>
    <property type="match status" value="1"/>
</dbReference>
<dbReference type="PANTHER" id="PTHR11839">
    <property type="entry name" value="UDP/ADP-SUGAR PYROPHOSPHATASE"/>
    <property type="match status" value="1"/>
</dbReference>
<comment type="cofactor">
    <cofactor evidence="2">
        <name>Mg(2+)</name>
        <dbReference type="ChEBI" id="CHEBI:18420"/>
    </cofactor>
</comment>
<evidence type="ECO:0000256" key="6">
    <source>
        <dbReference type="ARBA" id="ARBA00032162"/>
    </source>
</evidence>
<evidence type="ECO:0000313" key="9">
    <source>
        <dbReference type="EMBL" id="MFD2871389.1"/>
    </source>
</evidence>
<keyword evidence="5 9" id="KW-0378">Hydrolase</keyword>
<dbReference type="PROSITE" id="PS51462">
    <property type="entry name" value="NUDIX"/>
    <property type="match status" value="1"/>
</dbReference>
<accession>A0ABW5Y7P3</accession>
<dbReference type="InterPro" id="IPR000086">
    <property type="entry name" value="NUDIX_hydrolase_dom"/>
</dbReference>
<comment type="caution">
    <text evidence="9">The sequence shown here is derived from an EMBL/GenBank/DDBJ whole genome shotgun (WGS) entry which is preliminary data.</text>
</comment>
<feature type="domain" description="Nudix hydrolase" evidence="8">
    <location>
        <begin position="46"/>
        <end position="177"/>
    </location>
</feature>
<dbReference type="GO" id="GO:0016787">
    <property type="term" value="F:hydrolase activity"/>
    <property type="evidence" value="ECO:0007669"/>
    <property type="project" value="UniProtKB-KW"/>
</dbReference>
<name>A0ABW5Y7P3_9SPHI</name>
<evidence type="ECO:0000256" key="7">
    <source>
        <dbReference type="ARBA" id="ARBA00032272"/>
    </source>
</evidence>
<dbReference type="Gene3D" id="3.90.79.10">
    <property type="entry name" value="Nucleoside Triphosphate Pyrophosphohydrolase"/>
    <property type="match status" value="1"/>
</dbReference>
<dbReference type="Pfam" id="PF00293">
    <property type="entry name" value="NUDIX"/>
    <property type="match status" value="1"/>
</dbReference>
<proteinExistence type="inferred from homology"/>
<reference evidence="10" key="1">
    <citation type="journal article" date="2019" name="Int. J. Syst. Evol. Microbiol.">
        <title>The Global Catalogue of Microorganisms (GCM) 10K type strain sequencing project: providing services to taxonomists for standard genome sequencing and annotation.</title>
        <authorList>
            <consortium name="The Broad Institute Genomics Platform"/>
            <consortium name="The Broad Institute Genome Sequencing Center for Infectious Disease"/>
            <person name="Wu L."/>
            <person name="Ma J."/>
        </authorList>
    </citation>
    <scope>NUCLEOTIDE SEQUENCE [LARGE SCALE GENOMIC DNA]</scope>
    <source>
        <strain evidence="10">KCTC 22437</strain>
    </source>
</reference>
<evidence type="ECO:0000256" key="1">
    <source>
        <dbReference type="ARBA" id="ARBA00000847"/>
    </source>
</evidence>
<evidence type="ECO:0000256" key="5">
    <source>
        <dbReference type="ARBA" id="ARBA00022801"/>
    </source>
</evidence>